<reference evidence="1 2" key="1">
    <citation type="submission" date="2014-04" db="EMBL/GenBank/DDBJ databases">
        <authorList>
            <consortium name="DOE Joint Genome Institute"/>
            <person name="Kuo A."/>
            <person name="Girlanda M."/>
            <person name="Perotto S."/>
            <person name="Kohler A."/>
            <person name="Nagy L.G."/>
            <person name="Floudas D."/>
            <person name="Copeland A."/>
            <person name="Barry K.W."/>
            <person name="Cichocki N."/>
            <person name="Veneault-Fourrey C."/>
            <person name="LaButti K."/>
            <person name="Lindquist E.A."/>
            <person name="Lipzen A."/>
            <person name="Lundell T."/>
            <person name="Morin E."/>
            <person name="Murat C."/>
            <person name="Sun H."/>
            <person name="Tunlid A."/>
            <person name="Henrissat B."/>
            <person name="Grigoriev I.V."/>
            <person name="Hibbett D.S."/>
            <person name="Martin F."/>
            <person name="Nordberg H.P."/>
            <person name="Cantor M.N."/>
            <person name="Hua S.X."/>
        </authorList>
    </citation>
    <scope>NUCLEOTIDE SEQUENCE [LARGE SCALE GENOMIC DNA]</scope>
    <source>
        <strain evidence="1 2">MUT 4182</strain>
    </source>
</reference>
<gene>
    <name evidence="1" type="ORF">M407DRAFT_34821</name>
</gene>
<sequence>MARKKGSKQKEQPAFCQSLAAIALDFATAADDDENAPPPQEEANAPKKTVFEQILDAMDPLELRALLDECMAASLVPKEHLGLAVLRRLNRMTQQTPRAVTKGSKEKGLVACGTLAQWCTTLMQVIARYGVNDQGERSGAKILREGLPGLREGGLFTQIIYEFRALFRQFQLDKRVPRKALWIGRRLR</sequence>
<accession>A0A0C3K2D6</accession>
<dbReference type="OrthoDB" id="10640756at2759"/>
<evidence type="ECO:0000313" key="2">
    <source>
        <dbReference type="Proteomes" id="UP000054248"/>
    </source>
</evidence>
<evidence type="ECO:0000313" key="1">
    <source>
        <dbReference type="EMBL" id="KIO15588.1"/>
    </source>
</evidence>
<dbReference type="EMBL" id="KN823939">
    <property type="protein sequence ID" value="KIO15588.1"/>
    <property type="molecule type" value="Genomic_DNA"/>
</dbReference>
<organism evidence="1 2">
    <name type="scientific">Tulasnella calospora MUT 4182</name>
    <dbReference type="NCBI Taxonomy" id="1051891"/>
    <lineage>
        <taxon>Eukaryota</taxon>
        <taxon>Fungi</taxon>
        <taxon>Dikarya</taxon>
        <taxon>Basidiomycota</taxon>
        <taxon>Agaricomycotina</taxon>
        <taxon>Agaricomycetes</taxon>
        <taxon>Cantharellales</taxon>
        <taxon>Tulasnellaceae</taxon>
        <taxon>Tulasnella</taxon>
    </lineage>
</organism>
<reference evidence="2" key="2">
    <citation type="submission" date="2015-01" db="EMBL/GenBank/DDBJ databases">
        <title>Evolutionary Origins and Diversification of the Mycorrhizal Mutualists.</title>
        <authorList>
            <consortium name="DOE Joint Genome Institute"/>
            <consortium name="Mycorrhizal Genomics Consortium"/>
            <person name="Kohler A."/>
            <person name="Kuo A."/>
            <person name="Nagy L.G."/>
            <person name="Floudas D."/>
            <person name="Copeland A."/>
            <person name="Barry K.W."/>
            <person name="Cichocki N."/>
            <person name="Veneault-Fourrey C."/>
            <person name="LaButti K."/>
            <person name="Lindquist E.A."/>
            <person name="Lipzen A."/>
            <person name="Lundell T."/>
            <person name="Morin E."/>
            <person name="Murat C."/>
            <person name="Riley R."/>
            <person name="Ohm R."/>
            <person name="Sun H."/>
            <person name="Tunlid A."/>
            <person name="Henrissat B."/>
            <person name="Grigoriev I.V."/>
            <person name="Hibbett D.S."/>
            <person name="Martin F."/>
        </authorList>
    </citation>
    <scope>NUCLEOTIDE SEQUENCE [LARGE SCALE GENOMIC DNA]</scope>
    <source>
        <strain evidence="2">MUT 4182</strain>
    </source>
</reference>
<keyword evidence="2" id="KW-1185">Reference proteome</keyword>
<name>A0A0C3K2D6_9AGAM</name>
<protein>
    <submittedName>
        <fullName evidence="1">Uncharacterized protein</fullName>
    </submittedName>
</protein>
<proteinExistence type="predicted"/>
<dbReference type="AlphaFoldDB" id="A0A0C3K2D6"/>
<dbReference type="HOGENOM" id="CLU_1442075_0_0_1"/>
<dbReference type="Proteomes" id="UP000054248">
    <property type="component" value="Unassembled WGS sequence"/>
</dbReference>